<dbReference type="SUPFAM" id="SSF53448">
    <property type="entry name" value="Nucleotide-diphospho-sugar transferases"/>
    <property type="match status" value="1"/>
</dbReference>
<evidence type="ECO:0000256" key="4">
    <source>
        <dbReference type="ARBA" id="ARBA00023136"/>
    </source>
</evidence>
<evidence type="ECO:0000313" key="9">
    <source>
        <dbReference type="Proteomes" id="UP001652432"/>
    </source>
</evidence>
<evidence type="ECO:0000256" key="2">
    <source>
        <dbReference type="ARBA" id="ARBA00022692"/>
    </source>
</evidence>
<keyword evidence="4 5" id="KW-0472">Membrane</keyword>
<keyword evidence="3 5" id="KW-1133">Transmembrane helix</keyword>
<comment type="subcellular location">
    <subcellularLocation>
        <location evidence="1">Membrane</location>
        <topology evidence="1">Multi-pass membrane protein</topology>
    </subcellularLocation>
</comment>
<protein>
    <submittedName>
        <fullName evidence="8">Bifunctional glycosyltransferase family 2/GtrA family protein</fullName>
    </submittedName>
</protein>
<dbReference type="Pfam" id="PF00535">
    <property type="entry name" value="Glycos_transf_2"/>
    <property type="match status" value="1"/>
</dbReference>
<dbReference type="InterPro" id="IPR029044">
    <property type="entry name" value="Nucleotide-diphossugar_trans"/>
</dbReference>
<sequence>MIPIIIPAYEPDQRLIGLLKELSEYPYGPVILVNDGSGSAYEDIFKAAKNLLSEKAILLTHEVNRGKGRALKTAFQYILEHLPKATGAVTADSDGQHTKKSIMNVAEMMLQNQGDLILGVRTFDKEDIPWKSRFGNRLTEKVFTYVAGVHISDTQTGLRGIPREFMKELLTISADRFEFETQMLLMASGQYKIREIPIETIYDSKEDHQTHFNPLKDSVKIYAVLGKWFLRYTLASFSSSIVDLLLFTILCHFLRDQLTAYVAVATVMARIISAAYNYTVNYKIVFKSRENMGKAAWQYALLAVVQMGMSALLATGGVKLLPFIPEVVTKAIVDTILFFASYHIQKKYVF</sequence>
<feature type="domain" description="GtrA/DPMS transmembrane" evidence="7">
    <location>
        <begin position="231"/>
        <end position="350"/>
    </location>
</feature>
<feature type="transmembrane region" description="Helical" evidence="5">
    <location>
        <begin position="228"/>
        <end position="251"/>
    </location>
</feature>
<proteinExistence type="predicted"/>
<feature type="transmembrane region" description="Helical" evidence="5">
    <location>
        <begin position="327"/>
        <end position="344"/>
    </location>
</feature>
<keyword evidence="9" id="KW-1185">Reference proteome</keyword>
<feature type="domain" description="Glycosyltransferase 2-like" evidence="6">
    <location>
        <begin position="4"/>
        <end position="169"/>
    </location>
</feature>
<evidence type="ECO:0000313" key="8">
    <source>
        <dbReference type="EMBL" id="MCU6744348.1"/>
    </source>
</evidence>
<keyword evidence="2 5" id="KW-0812">Transmembrane</keyword>
<dbReference type="Pfam" id="PF04138">
    <property type="entry name" value="GtrA_DPMS_TM"/>
    <property type="match status" value="1"/>
</dbReference>
<feature type="transmembrane region" description="Helical" evidence="5">
    <location>
        <begin position="296"/>
        <end position="315"/>
    </location>
</feature>
<comment type="caution">
    <text evidence="8">The sequence shown here is derived from an EMBL/GenBank/DDBJ whole genome shotgun (WGS) entry which is preliminary data.</text>
</comment>
<evidence type="ECO:0000256" key="3">
    <source>
        <dbReference type="ARBA" id="ARBA00022989"/>
    </source>
</evidence>
<organism evidence="8 9">
    <name type="scientific">Suilimivivens aceti</name>
    <dbReference type="NCBI Taxonomy" id="2981774"/>
    <lineage>
        <taxon>Bacteria</taxon>
        <taxon>Bacillati</taxon>
        <taxon>Bacillota</taxon>
        <taxon>Clostridia</taxon>
        <taxon>Lachnospirales</taxon>
        <taxon>Lachnospiraceae</taxon>
        <taxon>Suilimivivens</taxon>
    </lineage>
</organism>
<name>A0ABT2T282_9FIRM</name>
<evidence type="ECO:0000259" key="7">
    <source>
        <dbReference type="Pfam" id="PF04138"/>
    </source>
</evidence>
<dbReference type="RefSeq" id="WP_262574382.1">
    <property type="nucleotide sequence ID" value="NZ_JAOQKJ010000005.1"/>
</dbReference>
<dbReference type="InterPro" id="IPR001173">
    <property type="entry name" value="Glyco_trans_2-like"/>
</dbReference>
<dbReference type="PANTHER" id="PTHR10859:SF114">
    <property type="entry name" value="DOLICHOL-PHOSPHATE MANNOSYLTRANSFERASE"/>
    <property type="match status" value="1"/>
</dbReference>
<dbReference type="Gene3D" id="3.90.550.10">
    <property type="entry name" value="Spore Coat Polysaccharide Biosynthesis Protein SpsA, Chain A"/>
    <property type="match status" value="1"/>
</dbReference>
<evidence type="ECO:0000256" key="1">
    <source>
        <dbReference type="ARBA" id="ARBA00004141"/>
    </source>
</evidence>
<dbReference type="CDD" id="cd04179">
    <property type="entry name" value="DPM_DPG-synthase_like"/>
    <property type="match status" value="1"/>
</dbReference>
<gene>
    <name evidence="8" type="ORF">OCV77_07540</name>
</gene>
<feature type="transmembrane region" description="Helical" evidence="5">
    <location>
        <begin position="258"/>
        <end position="276"/>
    </location>
</feature>
<accession>A0ABT2T282</accession>
<reference evidence="8 9" key="1">
    <citation type="journal article" date="2021" name="ISME Commun">
        <title>Automated analysis of genomic sequences facilitates high-throughput and comprehensive description of bacteria.</title>
        <authorList>
            <person name="Hitch T.C.A."/>
        </authorList>
    </citation>
    <scope>NUCLEOTIDE SEQUENCE [LARGE SCALE GENOMIC DNA]</scope>
    <source>
        <strain evidence="8 9">Sanger_18</strain>
    </source>
</reference>
<dbReference type="Proteomes" id="UP001652432">
    <property type="component" value="Unassembled WGS sequence"/>
</dbReference>
<evidence type="ECO:0000259" key="6">
    <source>
        <dbReference type="Pfam" id="PF00535"/>
    </source>
</evidence>
<dbReference type="PANTHER" id="PTHR10859">
    <property type="entry name" value="GLYCOSYL TRANSFERASE"/>
    <property type="match status" value="1"/>
</dbReference>
<dbReference type="EMBL" id="JAOQKJ010000005">
    <property type="protein sequence ID" value="MCU6744348.1"/>
    <property type="molecule type" value="Genomic_DNA"/>
</dbReference>
<evidence type="ECO:0000256" key="5">
    <source>
        <dbReference type="SAM" id="Phobius"/>
    </source>
</evidence>
<dbReference type="InterPro" id="IPR007267">
    <property type="entry name" value="GtrA_DPMS_TM"/>
</dbReference>